<feature type="compositionally biased region" description="Acidic residues" evidence="1">
    <location>
        <begin position="186"/>
        <end position="197"/>
    </location>
</feature>
<sequence>MLGWTFPSYMPTAMLQKEVERMTANPKSYKPEALRSVLSYYHWNMDRLPRPHTIAWRDILAVALGSNDASLVGAAEKALKTLEELYNGQTYEAKLEKRTWTLRSNAPLLERARLLREARENCPRVCLMDYIDESLDDDHILSPMMSSTVTTPTGNDMLLSDSHERPWLSDVDELYASLVWHSESDDDWNMSDDDEIPSDLPPPDGPAQSSDSGSESQDEDTSSESSESESSSTSESSTESSESDADMESENSAEEVASSLKRPNPYPLPPTKRMRPDDPA</sequence>
<evidence type="ECO:0000313" key="2">
    <source>
        <dbReference type="EMBL" id="WFD27177.1"/>
    </source>
</evidence>
<dbReference type="AlphaFoldDB" id="A0AAF0EIU8"/>
<organism evidence="2 3">
    <name type="scientific">Malassezia nana</name>
    <dbReference type="NCBI Taxonomy" id="180528"/>
    <lineage>
        <taxon>Eukaryota</taxon>
        <taxon>Fungi</taxon>
        <taxon>Dikarya</taxon>
        <taxon>Basidiomycota</taxon>
        <taxon>Ustilaginomycotina</taxon>
        <taxon>Malasseziomycetes</taxon>
        <taxon>Malasseziales</taxon>
        <taxon>Malasseziaceae</taxon>
        <taxon>Malassezia</taxon>
    </lineage>
</organism>
<feature type="region of interest" description="Disordered" evidence="1">
    <location>
        <begin position="186"/>
        <end position="280"/>
    </location>
</feature>
<name>A0AAF0EIU8_9BASI</name>
<gene>
    <name evidence="2" type="ORF">MNAN1_002173</name>
</gene>
<keyword evidence="3" id="KW-1185">Reference proteome</keyword>
<dbReference type="EMBL" id="CP119894">
    <property type="protein sequence ID" value="WFD27177.1"/>
    <property type="molecule type" value="Genomic_DNA"/>
</dbReference>
<feature type="compositionally biased region" description="Low complexity" evidence="1">
    <location>
        <begin position="223"/>
        <end position="240"/>
    </location>
</feature>
<proteinExistence type="predicted"/>
<protein>
    <submittedName>
        <fullName evidence="2">Uncharacterized protein</fullName>
    </submittedName>
</protein>
<accession>A0AAF0EIU8</accession>
<evidence type="ECO:0000313" key="3">
    <source>
        <dbReference type="Proteomes" id="UP001213623"/>
    </source>
</evidence>
<feature type="compositionally biased region" description="Acidic residues" evidence="1">
    <location>
        <begin position="241"/>
        <end position="253"/>
    </location>
</feature>
<dbReference type="Proteomes" id="UP001213623">
    <property type="component" value="Chromosome 3"/>
</dbReference>
<evidence type="ECO:0000256" key="1">
    <source>
        <dbReference type="SAM" id="MobiDB-lite"/>
    </source>
</evidence>
<reference evidence="2" key="1">
    <citation type="submission" date="2023-03" db="EMBL/GenBank/DDBJ databases">
        <title>Mating type loci evolution in Malassezia.</title>
        <authorList>
            <person name="Coelho M.A."/>
        </authorList>
    </citation>
    <scope>NUCLEOTIDE SEQUENCE</scope>
    <source>
        <strain evidence="2">CBS 9557</strain>
    </source>
</reference>